<evidence type="ECO:0000313" key="6">
    <source>
        <dbReference type="Proteomes" id="UP000673394"/>
    </source>
</evidence>
<dbReference type="EMBL" id="JAGKSP010000001">
    <property type="protein sequence ID" value="MBP3961551.1"/>
    <property type="molecule type" value="Genomic_DNA"/>
</dbReference>
<comment type="similarity">
    <text evidence="1">Belongs to the GerABKA family.</text>
</comment>
<dbReference type="InterPro" id="IPR050768">
    <property type="entry name" value="UPF0353/GerABKA_families"/>
</dbReference>
<feature type="transmembrane region" description="Helical" evidence="3">
    <location>
        <begin position="274"/>
        <end position="293"/>
    </location>
</feature>
<dbReference type="Proteomes" id="UP000673394">
    <property type="component" value="Unassembled WGS sequence"/>
</dbReference>
<dbReference type="PANTHER" id="PTHR22550">
    <property type="entry name" value="SPORE GERMINATION PROTEIN"/>
    <property type="match status" value="1"/>
</dbReference>
<keyword evidence="3" id="KW-0812">Transmembrane</keyword>
<dbReference type="PIRSF" id="PIRSF005690">
    <property type="entry name" value="GerBA"/>
    <property type="match status" value="1"/>
</dbReference>
<dbReference type="PANTHER" id="PTHR22550:SF5">
    <property type="entry name" value="LEUCINE ZIPPER PROTEIN 4"/>
    <property type="match status" value="1"/>
</dbReference>
<evidence type="ECO:0000313" key="5">
    <source>
        <dbReference type="EMBL" id="MBP3963779.1"/>
    </source>
</evidence>
<protein>
    <submittedName>
        <fullName evidence="4">Spore germination protein</fullName>
    </submittedName>
</protein>
<dbReference type="RefSeq" id="WP_210655067.1">
    <property type="nucleotide sequence ID" value="NZ_JAGKSP010000001.1"/>
</dbReference>
<feature type="transmembrane region" description="Helical" evidence="3">
    <location>
        <begin position="367"/>
        <end position="386"/>
    </location>
</feature>
<gene>
    <name evidence="4" type="ORF">I8J30_02425</name>
    <name evidence="5" type="ORF">I8J30_13770</name>
</gene>
<evidence type="ECO:0000256" key="1">
    <source>
        <dbReference type="ARBA" id="ARBA00005278"/>
    </source>
</evidence>
<proteinExistence type="inferred from homology"/>
<feature type="transmembrane region" description="Helical" evidence="3">
    <location>
        <begin position="398"/>
        <end position="422"/>
    </location>
</feature>
<evidence type="ECO:0000313" key="4">
    <source>
        <dbReference type="EMBL" id="MBP3961551.1"/>
    </source>
</evidence>
<name>A0ABS5C6D1_9BACL</name>
<sequence>MSTVPESWKELGESADFVCYEHQINAGTLYIGYFKSLTEEEVLQQHILSCLSNHSDMSFEDLYHCVPVAEKEISSDWDLIESKIYRGYVAIQLGRQSHHCILINAAASKGRNVTIPEVEFTVEGPREAFVESLDVNLNLVRKRLPYPDLRVKELTVGSISKSRIAIVYIKGIANEQYLQTCIQRIEDVQFDQITDSTLLQQMIEDNSNSIFPQTIGTERADYVAWAVSSGQLCVMKDGSPTAFFAPVNLWSFFITYEDYYLPWIVGSLLRMIRVFAVLFSVYASSLYVAVMTYHGQGISNVFLPTIVSSRINVPFPPIVEVLIMELVIELLREAGARLPTKIGQTIGIVGGIVLGTAAVEAALTSNFLLIIVALSALASFTTPIFRMSSTIRILRFPFIFAAQIWGLLGIFICTFALVAHLLRLTSLGMPYLVPIYPFRTSDLYDTVVRPPYSKFHHRFSFLRSPKPVRFDKKNANKKRDLKKRDIDE</sequence>
<dbReference type="InterPro" id="IPR004995">
    <property type="entry name" value="Spore_Ger"/>
</dbReference>
<dbReference type="EMBL" id="JAGKSP010000004">
    <property type="protein sequence ID" value="MBP3963779.1"/>
    <property type="molecule type" value="Genomic_DNA"/>
</dbReference>
<keyword evidence="3" id="KW-1133">Transmembrane helix</keyword>
<dbReference type="Pfam" id="PF03323">
    <property type="entry name" value="GerA"/>
    <property type="match status" value="1"/>
</dbReference>
<organism evidence="4 6">
    <name type="scientific">Paenibacillus lignilyticus</name>
    <dbReference type="NCBI Taxonomy" id="1172615"/>
    <lineage>
        <taxon>Bacteria</taxon>
        <taxon>Bacillati</taxon>
        <taxon>Bacillota</taxon>
        <taxon>Bacilli</taxon>
        <taxon>Bacillales</taxon>
        <taxon>Paenibacillaceae</taxon>
        <taxon>Paenibacillus</taxon>
    </lineage>
</organism>
<comment type="caution">
    <text evidence="4">The sequence shown here is derived from an EMBL/GenBank/DDBJ whole genome shotgun (WGS) entry which is preliminary data.</text>
</comment>
<accession>A0ABS5C6D1</accession>
<keyword evidence="2 3" id="KW-0472">Membrane</keyword>
<keyword evidence="6" id="KW-1185">Reference proteome</keyword>
<reference evidence="4 6" key="1">
    <citation type="submission" date="2021-04" db="EMBL/GenBank/DDBJ databases">
        <title>Paenibacillus sp. DLE-14 whole genome sequence.</title>
        <authorList>
            <person name="Ham Y.J."/>
        </authorList>
    </citation>
    <scope>NUCLEOTIDE SEQUENCE [LARGE SCALE GENOMIC DNA]</scope>
    <source>
        <strain evidence="4 6">DLE-14</strain>
    </source>
</reference>
<evidence type="ECO:0000256" key="3">
    <source>
        <dbReference type="SAM" id="Phobius"/>
    </source>
</evidence>
<feature type="transmembrane region" description="Helical" evidence="3">
    <location>
        <begin position="343"/>
        <end position="361"/>
    </location>
</feature>
<evidence type="ECO:0000256" key="2">
    <source>
        <dbReference type="ARBA" id="ARBA00023136"/>
    </source>
</evidence>